<sequence>MEYNVHFFYGRTVYLSSSTSITLSLSSSDCFRIDRIHSATVSSTPAQTFLGIGGSGAWWPHDLFNFPSSVRQNLSSLLFSDSGLGISSYRYNLGGGGVGVSIPVRAPQTPYVSPGVYNFSADPQGTFFLQQASDFGVPGITMFLNTAPAPLTSNGDSCGGQFVSGSGTAYATYMVDVAEHWRDAGINISYISAMNEPDSTFGPVPCGQEGMLVEPSQRSEVVSSLWNELNSRGLSSAIGILADETSSTAVAPTEYSAWLPDVVDMVAHLVHHAYDFPSDANYLAYVNAAHAASNGKTTWMSEICCSLGTPAGTGRGYSQGFDPTINNALMFAGLVFQSFVVGGEAHYDFWTLVSNEIGCEPLTSSTCVTTANSNGWTDGMIYYDPDYATNGNFELYLVKHFWAYKHFGKFVKPGTQRLPLTGSDANTHTLVVSNSTTFSVIAMNPNTTTSTLSLTFPQTVCGTTGFRTSASEDFATISPATGSGENWELPLSATSLSTYIFARKSC</sequence>
<keyword evidence="1" id="KW-0378">Hydrolase</keyword>
<protein>
    <submittedName>
        <fullName evidence="1">Glycoside hydrolase</fullName>
    </submittedName>
</protein>
<name>A0ACC1TYY6_9AGAR</name>
<reference evidence="1" key="1">
    <citation type="submission" date="2022-09" db="EMBL/GenBank/DDBJ databases">
        <title>A Global Phylogenomic Analysis of the Shiitake Genus Lentinula.</title>
        <authorList>
            <consortium name="DOE Joint Genome Institute"/>
            <person name="Sierra-Patev S."/>
            <person name="Min B."/>
            <person name="Naranjo-Ortiz M."/>
            <person name="Looney B."/>
            <person name="Konkel Z."/>
            <person name="Slot J.C."/>
            <person name="Sakamoto Y."/>
            <person name="Steenwyk J.L."/>
            <person name="Rokas A."/>
            <person name="Carro J."/>
            <person name="Camarero S."/>
            <person name="Ferreira P."/>
            <person name="Molpeceres G."/>
            <person name="Ruiz-Duenas F.J."/>
            <person name="Serrano A."/>
            <person name="Henrissat B."/>
            <person name="Drula E."/>
            <person name="Hughes K.W."/>
            <person name="Mata J.L."/>
            <person name="Ishikawa N.K."/>
            <person name="Vargas-Isla R."/>
            <person name="Ushijima S."/>
            <person name="Smith C.A."/>
            <person name="Ahrendt S."/>
            <person name="Andreopoulos W."/>
            <person name="He G."/>
            <person name="Labutti K."/>
            <person name="Lipzen A."/>
            <person name="Ng V."/>
            <person name="Riley R."/>
            <person name="Sandor L."/>
            <person name="Barry K."/>
            <person name="Martinez A.T."/>
            <person name="Xiao Y."/>
            <person name="Gibbons J.G."/>
            <person name="Terashima K."/>
            <person name="Grigoriev I.V."/>
            <person name="Hibbett D.S."/>
        </authorList>
    </citation>
    <scope>NUCLEOTIDE SEQUENCE</scope>
    <source>
        <strain evidence="1">TMI1499</strain>
    </source>
</reference>
<evidence type="ECO:0000313" key="2">
    <source>
        <dbReference type="Proteomes" id="UP001163835"/>
    </source>
</evidence>
<accession>A0ACC1TYY6</accession>
<dbReference type="EMBL" id="MU795128">
    <property type="protein sequence ID" value="KAJ3809929.1"/>
    <property type="molecule type" value="Genomic_DNA"/>
</dbReference>
<gene>
    <name evidence="1" type="ORF">F5876DRAFT_89184</name>
</gene>
<organism evidence="1 2">
    <name type="scientific">Lentinula aff. lateritia</name>
    <dbReference type="NCBI Taxonomy" id="2804960"/>
    <lineage>
        <taxon>Eukaryota</taxon>
        <taxon>Fungi</taxon>
        <taxon>Dikarya</taxon>
        <taxon>Basidiomycota</taxon>
        <taxon>Agaricomycotina</taxon>
        <taxon>Agaricomycetes</taxon>
        <taxon>Agaricomycetidae</taxon>
        <taxon>Agaricales</taxon>
        <taxon>Marasmiineae</taxon>
        <taxon>Omphalotaceae</taxon>
        <taxon>Lentinula</taxon>
    </lineage>
</organism>
<keyword evidence="2" id="KW-1185">Reference proteome</keyword>
<comment type="caution">
    <text evidence="1">The sequence shown here is derived from an EMBL/GenBank/DDBJ whole genome shotgun (WGS) entry which is preliminary data.</text>
</comment>
<dbReference type="Proteomes" id="UP001163835">
    <property type="component" value="Unassembled WGS sequence"/>
</dbReference>
<proteinExistence type="predicted"/>
<evidence type="ECO:0000313" key="1">
    <source>
        <dbReference type="EMBL" id="KAJ3809929.1"/>
    </source>
</evidence>